<dbReference type="AlphaFoldDB" id="A0A0R0A930"/>
<name>A0A0R0A930_9GAMM</name>
<dbReference type="SUPFAM" id="SSF48452">
    <property type="entry name" value="TPR-like"/>
    <property type="match status" value="2"/>
</dbReference>
<feature type="chain" id="PRO_5006390446" description="Ancillary SecYEG translocon subunit/Cell division coordinator CpoB TPR domain-containing protein" evidence="2">
    <location>
        <begin position="30"/>
        <end position="396"/>
    </location>
</feature>
<dbReference type="Proteomes" id="UP000050836">
    <property type="component" value="Unassembled WGS sequence"/>
</dbReference>
<dbReference type="RefSeq" id="WP_054660126.1">
    <property type="nucleotide sequence ID" value="NZ_BAZI01000304.1"/>
</dbReference>
<dbReference type="SMART" id="SM00028">
    <property type="entry name" value="TPR"/>
    <property type="match status" value="3"/>
</dbReference>
<dbReference type="Pfam" id="PF09976">
    <property type="entry name" value="TPR_21"/>
    <property type="match status" value="1"/>
</dbReference>
<dbReference type="OrthoDB" id="5964849at2"/>
<evidence type="ECO:0000313" key="5">
    <source>
        <dbReference type="Proteomes" id="UP000050836"/>
    </source>
</evidence>
<protein>
    <recommendedName>
        <fullName evidence="3">Ancillary SecYEG translocon subunit/Cell division coordinator CpoB TPR domain-containing protein</fullName>
    </recommendedName>
</protein>
<keyword evidence="2" id="KW-0732">Signal</keyword>
<gene>
    <name evidence="4" type="ORF">ARC78_11225</name>
</gene>
<dbReference type="Pfam" id="PF14559">
    <property type="entry name" value="TPR_19"/>
    <property type="match status" value="1"/>
</dbReference>
<evidence type="ECO:0000256" key="1">
    <source>
        <dbReference type="SAM" id="MobiDB-lite"/>
    </source>
</evidence>
<feature type="domain" description="Ancillary SecYEG translocon subunit/Cell division coordinator CpoB TPR" evidence="3">
    <location>
        <begin position="72"/>
        <end position="212"/>
    </location>
</feature>
<feature type="signal peptide" evidence="2">
    <location>
        <begin position="1"/>
        <end position="29"/>
    </location>
</feature>
<organism evidence="4 5">
    <name type="scientific">Stenotrophomonas pictorum JCM 9942</name>
    <dbReference type="NCBI Taxonomy" id="1236960"/>
    <lineage>
        <taxon>Bacteria</taxon>
        <taxon>Pseudomonadati</taxon>
        <taxon>Pseudomonadota</taxon>
        <taxon>Gammaproteobacteria</taxon>
        <taxon>Lysobacterales</taxon>
        <taxon>Lysobacteraceae</taxon>
        <taxon>Stenotrophomonas</taxon>
    </lineage>
</organism>
<accession>A0A0R0A930</accession>
<evidence type="ECO:0000256" key="2">
    <source>
        <dbReference type="SAM" id="SignalP"/>
    </source>
</evidence>
<reference evidence="4 5" key="1">
    <citation type="submission" date="2015-10" db="EMBL/GenBank/DDBJ databases">
        <title>Genome sequencing and analysis of members of genus Stenotrophomonas.</title>
        <authorList>
            <person name="Patil P.P."/>
            <person name="Midha S."/>
            <person name="Patil P.B."/>
        </authorList>
    </citation>
    <scope>NUCLEOTIDE SEQUENCE [LARGE SCALE GENOMIC DNA]</scope>
    <source>
        <strain evidence="4 5">JCM 9942</strain>
    </source>
</reference>
<dbReference type="InterPro" id="IPR011990">
    <property type="entry name" value="TPR-like_helical_dom_sf"/>
</dbReference>
<evidence type="ECO:0000313" key="4">
    <source>
        <dbReference type="EMBL" id="KRG41510.1"/>
    </source>
</evidence>
<keyword evidence="5" id="KW-1185">Reference proteome</keyword>
<evidence type="ECO:0000259" key="3">
    <source>
        <dbReference type="Pfam" id="PF09976"/>
    </source>
</evidence>
<proteinExistence type="predicted"/>
<comment type="caution">
    <text evidence="4">The sequence shown here is derived from an EMBL/GenBank/DDBJ whole genome shotgun (WGS) entry which is preliminary data.</text>
</comment>
<feature type="region of interest" description="Disordered" evidence="1">
    <location>
        <begin position="31"/>
        <end position="67"/>
    </location>
</feature>
<sequence length="396" mass="43217">MISHSPKKAVLSVLIATLLGGVVVADAFAQARSSDRNERRSKGSAKAEVLFPEATRTEPNGKPSSKMGGKLQKLFAAYNKDDYAQTRTLADEIIASADANDYDKAVANQLASQAAYNLDDGAATKQYLQQAIALNQLDNNGHFQAMLMLAQLQLQDEQYAEGLATLDKYFAESKSAKPEELVIKGQALYQTEKYAEAIPVLKAAIAASPEPKDNWNQLLMASYAEAGQTAEAVKEAEALAAKNPADKKAQLNLASMYMQADQMDKAAAVMDKLRAAGQLTEEREYKQLYSIYANTDNKERDVIAVINEGLEKGILKPDHQVYLALAQSYYYSDQVPQAIEAWRKAAPLSKDGETYLNLARVLHSEGRIPEAKQAARDALAKGVKNPADANKIINLK</sequence>
<dbReference type="InterPro" id="IPR019734">
    <property type="entry name" value="TPR_rpt"/>
</dbReference>
<dbReference type="Pfam" id="PF13432">
    <property type="entry name" value="TPR_16"/>
    <property type="match status" value="1"/>
</dbReference>
<dbReference type="EMBL" id="LLXS01000026">
    <property type="protein sequence ID" value="KRG41510.1"/>
    <property type="molecule type" value="Genomic_DNA"/>
</dbReference>
<dbReference type="Gene3D" id="1.25.40.10">
    <property type="entry name" value="Tetratricopeptide repeat domain"/>
    <property type="match status" value="3"/>
</dbReference>
<dbReference type="InterPro" id="IPR018704">
    <property type="entry name" value="SecYEG/CpoB_TPR"/>
</dbReference>